<dbReference type="PANTHER" id="PTHR22589">
    <property type="entry name" value="CARNITINE O-ACYLTRANSFERASE"/>
    <property type="match status" value="1"/>
</dbReference>
<proteinExistence type="inferred from homology"/>
<dbReference type="RefSeq" id="WP_207990606.1">
    <property type="nucleotide sequence ID" value="NZ_JAGBKM010000006.1"/>
</dbReference>
<keyword evidence="6" id="KW-1185">Reference proteome</keyword>
<dbReference type="Proteomes" id="UP000664554">
    <property type="component" value="Unassembled WGS sequence"/>
</dbReference>
<evidence type="ECO:0000256" key="1">
    <source>
        <dbReference type="ARBA" id="ARBA00005232"/>
    </source>
</evidence>
<evidence type="ECO:0000256" key="2">
    <source>
        <dbReference type="ARBA" id="ARBA00022679"/>
    </source>
</evidence>
<comment type="similarity">
    <text evidence="1">Belongs to the carnitine/choline acetyltransferase family.</text>
</comment>
<gene>
    <name evidence="5" type="ORF">J3492_05220</name>
</gene>
<dbReference type="Pfam" id="PF00755">
    <property type="entry name" value="Carn_acyltransf"/>
    <property type="match status" value="1"/>
</dbReference>
<dbReference type="InterPro" id="IPR039551">
    <property type="entry name" value="Cho/carn_acyl_trans"/>
</dbReference>
<evidence type="ECO:0000259" key="4">
    <source>
        <dbReference type="Pfam" id="PF00755"/>
    </source>
</evidence>
<dbReference type="EMBL" id="JAGBKM010000006">
    <property type="protein sequence ID" value="MBO1530611.1"/>
    <property type="molecule type" value="Genomic_DNA"/>
</dbReference>
<evidence type="ECO:0000313" key="5">
    <source>
        <dbReference type="EMBL" id="MBO1530611.1"/>
    </source>
</evidence>
<keyword evidence="3" id="KW-0012">Acyltransferase</keyword>
<evidence type="ECO:0000256" key="3">
    <source>
        <dbReference type="ARBA" id="ARBA00023315"/>
    </source>
</evidence>
<accession>A0ABS3NN22</accession>
<feature type="domain" description="Choline/carnitine acyltransferase" evidence="4">
    <location>
        <begin position="4"/>
        <end position="566"/>
    </location>
</feature>
<dbReference type="InterPro" id="IPR023213">
    <property type="entry name" value="CAT-like_dom_sf"/>
</dbReference>
<keyword evidence="2" id="KW-0808">Transferase</keyword>
<dbReference type="Gene3D" id="3.30.559.70">
    <property type="entry name" value="Choline/Carnitine o-acyltransferase, domain 2"/>
    <property type="match status" value="1"/>
</dbReference>
<protein>
    <submittedName>
        <fullName evidence="5">Choline/carnitine O-acyltransferase</fullName>
    </submittedName>
</protein>
<reference evidence="5 6" key="1">
    <citation type="submission" date="2021-03" db="EMBL/GenBank/DDBJ databases">
        <authorList>
            <person name="Shang D.-D."/>
            <person name="Du Z.-J."/>
            <person name="Chen G.-J."/>
        </authorList>
    </citation>
    <scope>NUCLEOTIDE SEQUENCE [LARGE SCALE GENOMIC DNA]</scope>
    <source>
        <strain evidence="5 6">F1192</strain>
    </source>
</reference>
<sequence length="593" mass="66116">MQPLPIPPVTQTLQRFIEGISPLLSETEREQTKAAVADFAINDALVLQQRLMDYADEQAKSGQSWLTKIKLAEYLQDRRPLALSNNASLQLDYPDKSIGTARAASFIQRMVHTHIDYMNGDITPPTDPRGQPISTYNWRILTGAVREPQPEGDYYYYAANHVASRHISVLWQGHHIALQVTDVQGNVYSVRSLAKALDSIINSDYDQPAFAFSAISALGSDKAAHYLDLLSKAPANRRAYDALRNSLFTFSMYHFTDLSKETDIEQAETEQIQQQTFMPGNAWQFKPINYQMDLQSDFLAIHFEHSEIDGAALNHLFTYAFALKLQEDSNEEKKESDLPSLQQLDWVSNEDNEATVASIVQDIAAVSIQAKQIAVQRCTVDYSAITDKKSSNKNSSIKVSHDAMMQFALIYAQLKVFDKVRHTYEAVDTSHFMAGRTEGLRPNSHEAIALCQALLTDSATQEQLASAFTAHKQRVIACKTGQAFDRHLTGLKAMMHKDGQQSMADAAAFFASLGYQKLTGGDFLSTSSMGVRYPVKRILFAPTYVGGFGVNYSLSDTEYEFVLFADSESRPYLDDMAQACVAGVNKIIALLTK</sequence>
<dbReference type="PANTHER" id="PTHR22589:SF103">
    <property type="entry name" value="CARNITINE O-ACETYL-TRANSFERASE, ISOFORM A-RELATED"/>
    <property type="match status" value="1"/>
</dbReference>
<name>A0ABS3NN22_9GAMM</name>
<comment type="caution">
    <text evidence="5">The sequence shown here is derived from an EMBL/GenBank/DDBJ whole genome shotgun (WGS) entry which is preliminary data.</text>
</comment>
<dbReference type="Gene3D" id="3.30.559.10">
    <property type="entry name" value="Chloramphenicol acetyltransferase-like domain"/>
    <property type="match status" value="1"/>
</dbReference>
<dbReference type="SUPFAM" id="SSF52777">
    <property type="entry name" value="CoA-dependent acyltransferases"/>
    <property type="match status" value="2"/>
</dbReference>
<evidence type="ECO:0000313" key="6">
    <source>
        <dbReference type="Proteomes" id="UP000664554"/>
    </source>
</evidence>
<dbReference type="InterPro" id="IPR042231">
    <property type="entry name" value="Cho/carn_acyl_trans_2"/>
</dbReference>
<dbReference type="InterPro" id="IPR000542">
    <property type="entry name" value="Carn_acyl_trans"/>
</dbReference>
<organism evidence="5 6">
    <name type="scientific">Psychrobacter coccoides</name>
    <dbReference type="NCBI Taxonomy" id="2818440"/>
    <lineage>
        <taxon>Bacteria</taxon>
        <taxon>Pseudomonadati</taxon>
        <taxon>Pseudomonadota</taxon>
        <taxon>Gammaproteobacteria</taxon>
        <taxon>Moraxellales</taxon>
        <taxon>Moraxellaceae</taxon>
        <taxon>Psychrobacter</taxon>
    </lineage>
</organism>